<dbReference type="PROSITE" id="PS50011">
    <property type="entry name" value="PROTEIN_KINASE_DOM"/>
    <property type="match status" value="1"/>
</dbReference>
<evidence type="ECO:0000256" key="3">
    <source>
        <dbReference type="ARBA" id="ARBA00022840"/>
    </source>
</evidence>
<gene>
    <name evidence="5" type="ORF">QQS21_008197</name>
</gene>
<reference evidence="5" key="1">
    <citation type="submission" date="2023-06" db="EMBL/GenBank/DDBJ databases">
        <title>Conoideocrella luteorostrata (Hypocreales: Clavicipitaceae), a potential biocontrol fungus for elongate hemlock scale in United States Christmas tree production areas.</title>
        <authorList>
            <person name="Barrett H."/>
            <person name="Lovett B."/>
            <person name="Macias A.M."/>
            <person name="Stajich J.E."/>
            <person name="Kasson M.T."/>
        </authorList>
    </citation>
    <scope>NUCLEOTIDE SEQUENCE</scope>
    <source>
        <strain evidence="5">ARSEF 14590</strain>
    </source>
</reference>
<keyword evidence="1" id="KW-0723">Serine/threonine-protein kinase</keyword>
<feature type="domain" description="Protein kinase" evidence="4">
    <location>
        <begin position="1"/>
        <end position="235"/>
    </location>
</feature>
<dbReference type="AlphaFoldDB" id="A0AAJ0CM07"/>
<dbReference type="PANTHER" id="PTHR24055">
    <property type="entry name" value="MITOGEN-ACTIVATED PROTEIN KINASE"/>
    <property type="match status" value="1"/>
</dbReference>
<evidence type="ECO:0000256" key="2">
    <source>
        <dbReference type="ARBA" id="ARBA00022741"/>
    </source>
</evidence>
<dbReference type="InterPro" id="IPR000719">
    <property type="entry name" value="Prot_kinase_dom"/>
</dbReference>
<proteinExistence type="predicted"/>
<evidence type="ECO:0000256" key="1">
    <source>
        <dbReference type="ARBA" id="ARBA00022527"/>
    </source>
</evidence>
<evidence type="ECO:0000313" key="5">
    <source>
        <dbReference type="EMBL" id="KAK2594094.1"/>
    </source>
</evidence>
<comment type="caution">
    <text evidence="5">The sequence shown here is derived from an EMBL/GenBank/DDBJ whole genome shotgun (WGS) entry which is preliminary data.</text>
</comment>
<evidence type="ECO:0000313" key="6">
    <source>
        <dbReference type="Proteomes" id="UP001251528"/>
    </source>
</evidence>
<name>A0AAJ0CM07_9HYPO</name>
<dbReference type="SUPFAM" id="SSF56112">
    <property type="entry name" value="Protein kinase-like (PK-like)"/>
    <property type="match status" value="1"/>
</dbReference>
<keyword evidence="3" id="KW-0067">ATP-binding</keyword>
<keyword evidence="2" id="KW-0547">Nucleotide-binding</keyword>
<keyword evidence="6" id="KW-1185">Reference proteome</keyword>
<keyword evidence="1" id="KW-0418">Kinase</keyword>
<dbReference type="Pfam" id="PF00069">
    <property type="entry name" value="Pkinase"/>
    <property type="match status" value="1"/>
</dbReference>
<accession>A0AAJ0CM07</accession>
<sequence>MLKLPSSLNSLPIEQLHNKYGQPETIAITRVDGGPLPPNIPSKAVLPLYLGKKANEISLEDTHIILADFGEAFAPALNTRPCEDCRSPLAARPPEARFTPSSPLSFSADIWSLAVAMWNLISMKPIFSDEFVTPDSVLAQQVDILGPTMPPCWWQRWEQRHQFFDDGGNSIQGEDASPPLGEAFDAWVQKYRKKHNVGVFSEGEKIAFLHLLRRMLSFDPQNRPTAMDVLESDWVVQWAKPDFERSMKDV</sequence>
<dbReference type="Gene3D" id="1.10.510.10">
    <property type="entry name" value="Transferase(Phosphotransferase) domain 1"/>
    <property type="match status" value="1"/>
</dbReference>
<protein>
    <recommendedName>
        <fullName evidence="4">Protein kinase domain-containing protein</fullName>
    </recommendedName>
</protein>
<dbReference type="GO" id="GO:0004674">
    <property type="term" value="F:protein serine/threonine kinase activity"/>
    <property type="evidence" value="ECO:0007669"/>
    <property type="project" value="UniProtKB-KW"/>
</dbReference>
<dbReference type="EMBL" id="JASWJB010000181">
    <property type="protein sequence ID" value="KAK2594094.1"/>
    <property type="molecule type" value="Genomic_DNA"/>
</dbReference>
<organism evidence="5 6">
    <name type="scientific">Conoideocrella luteorostrata</name>
    <dbReference type="NCBI Taxonomy" id="1105319"/>
    <lineage>
        <taxon>Eukaryota</taxon>
        <taxon>Fungi</taxon>
        <taxon>Dikarya</taxon>
        <taxon>Ascomycota</taxon>
        <taxon>Pezizomycotina</taxon>
        <taxon>Sordariomycetes</taxon>
        <taxon>Hypocreomycetidae</taxon>
        <taxon>Hypocreales</taxon>
        <taxon>Clavicipitaceae</taxon>
        <taxon>Conoideocrella</taxon>
    </lineage>
</organism>
<dbReference type="InterPro" id="IPR050117">
    <property type="entry name" value="MAPK"/>
</dbReference>
<evidence type="ECO:0000259" key="4">
    <source>
        <dbReference type="PROSITE" id="PS50011"/>
    </source>
</evidence>
<dbReference type="Proteomes" id="UP001251528">
    <property type="component" value="Unassembled WGS sequence"/>
</dbReference>
<dbReference type="GO" id="GO:0005524">
    <property type="term" value="F:ATP binding"/>
    <property type="evidence" value="ECO:0007669"/>
    <property type="project" value="UniProtKB-KW"/>
</dbReference>
<keyword evidence="1" id="KW-0808">Transferase</keyword>
<dbReference type="InterPro" id="IPR011009">
    <property type="entry name" value="Kinase-like_dom_sf"/>
</dbReference>